<comment type="similarity">
    <text evidence="1">Belongs to the bacterial solute-binding protein 7 family.</text>
</comment>
<dbReference type="Pfam" id="PF03480">
    <property type="entry name" value="DctP"/>
    <property type="match status" value="1"/>
</dbReference>
<dbReference type="eggNOG" id="COG1638">
    <property type="taxonomic scope" value="Bacteria"/>
</dbReference>
<dbReference type="CDD" id="cd13603">
    <property type="entry name" value="PBP2_TRAP_Siap_TeaA_like"/>
    <property type="match status" value="1"/>
</dbReference>
<proteinExistence type="inferred from homology"/>
<dbReference type="InterPro" id="IPR038404">
    <property type="entry name" value="TRAP_DctP_sf"/>
</dbReference>
<dbReference type="AlphaFoldDB" id="A0A1I0GW45"/>
<keyword evidence="5" id="KW-0675">Receptor</keyword>
<dbReference type="GO" id="GO:0030288">
    <property type="term" value="C:outer membrane-bounded periplasmic space"/>
    <property type="evidence" value="ECO:0007669"/>
    <property type="project" value="InterPro"/>
</dbReference>
<dbReference type="RefSeq" id="WP_074650017.1">
    <property type="nucleotide sequence ID" value="NZ_FOIL01000039.1"/>
</dbReference>
<evidence type="ECO:0000256" key="3">
    <source>
        <dbReference type="ARBA" id="ARBA00022729"/>
    </source>
</evidence>
<dbReference type="NCBIfam" id="NF037995">
    <property type="entry name" value="TRAP_S1"/>
    <property type="match status" value="1"/>
</dbReference>
<protein>
    <submittedName>
        <fullName evidence="5">Tripartite ATP-independent transporter solute receptor, DctP family</fullName>
    </submittedName>
</protein>
<dbReference type="PANTHER" id="PTHR33376:SF7">
    <property type="entry name" value="C4-DICARBOXYLATE-BINDING PROTEIN DCTB"/>
    <property type="match status" value="1"/>
</dbReference>
<evidence type="ECO:0000256" key="4">
    <source>
        <dbReference type="SAM" id="SignalP"/>
    </source>
</evidence>
<dbReference type="Proteomes" id="UP000199820">
    <property type="component" value="Unassembled WGS sequence"/>
</dbReference>
<dbReference type="PROSITE" id="PS51257">
    <property type="entry name" value="PROKAR_LIPOPROTEIN"/>
    <property type="match status" value="1"/>
</dbReference>
<keyword evidence="6" id="KW-1185">Reference proteome</keyword>
<dbReference type="NCBIfam" id="TIGR00787">
    <property type="entry name" value="dctP"/>
    <property type="match status" value="1"/>
</dbReference>
<feature type="chain" id="PRO_5038463800" evidence="4">
    <location>
        <begin position="20"/>
        <end position="365"/>
    </location>
</feature>
<keyword evidence="2" id="KW-0813">Transport</keyword>
<dbReference type="STRING" id="1526.SAMN02910262_01882"/>
<dbReference type="InterPro" id="IPR004682">
    <property type="entry name" value="TRAP_DctP"/>
</dbReference>
<organism evidence="5 6">
    <name type="scientific">[Clostridium] aminophilum</name>
    <dbReference type="NCBI Taxonomy" id="1526"/>
    <lineage>
        <taxon>Bacteria</taxon>
        <taxon>Bacillati</taxon>
        <taxon>Bacillota</taxon>
        <taxon>Clostridia</taxon>
        <taxon>Lachnospirales</taxon>
        <taxon>Lachnospiraceae</taxon>
    </lineage>
</organism>
<sequence>MKKTIAMGMAVLTALTLGACGGRNSGNAPAETAAKAAGESTGAAASESTAAATDPSGAGSVVTIKLGHVEAEDRSTHQALLECFKKDVEEKSKGQIQVDIHPNGALGGDTELTESVAMGTLEAALPSTSVLVTYSDDFGIMDIPWLFNDSQAAFDAMDGDMGVYFNQKLDEVGIKCLGYSYNGLRSMTNSAHPIAGPEDLKGLKMRVMENQVYIDFFNTLGASATPMSFNELYTGLQQHTVDGQENPPSLIYASKFQEVQKYLSLTEHTHNFLAFIFNKKFYDGLTADQQKILSDAAQHFVTEQRKMELADTQTFVDKLKSEGVEVNVLTEEQKDAFKKALEPMYTKYREVFGKDLFEMAEKYNK</sequence>
<reference evidence="5 6" key="1">
    <citation type="submission" date="2016-10" db="EMBL/GenBank/DDBJ databases">
        <authorList>
            <person name="de Groot N.N."/>
        </authorList>
    </citation>
    <scope>NUCLEOTIDE SEQUENCE [LARGE SCALE GENOMIC DNA]</scope>
    <source>
        <strain evidence="5 6">KH1P1</strain>
    </source>
</reference>
<dbReference type="InterPro" id="IPR018389">
    <property type="entry name" value="DctP_fam"/>
</dbReference>
<gene>
    <name evidence="5" type="ORF">SAMN04487771_103916</name>
</gene>
<dbReference type="EMBL" id="FOIL01000039">
    <property type="protein sequence ID" value="SET75412.1"/>
    <property type="molecule type" value="Genomic_DNA"/>
</dbReference>
<dbReference type="GO" id="GO:0055085">
    <property type="term" value="P:transmembrane transport"/>
    <property type="evidence" value="ECO:0007669"/>
    <property type="project" value="InterPro"/>
</dbReference>
<dbReference type="OrthoDB" id="9815946at2"/>
<evidence type="ECO:0000313" key="6">
    <source>
        <dbReference type="Proteomes" id="UP000199820"/>
    </source>
</evidence>
<evidence type="ECO:0000313" key="5">
    <source>
        <dbReference type="EMBL" id="SET75412.1"/>
    </source>
</evidence>
<keyword evidence="3 4" id="KW-0732">Signal</keyword>
<feature type="signal peptide" evidence="4">
    <location>
        <begin position="1"/>
        <end position="19"/>
    </location>
</feature>
<evidence type="ECO:0000256" key="2">
    <source>
        <dbReference type="ARBA" id="ARBA00022448"/>
    </source>
</evidence>
<evidence type="ECO:0000256" key="1">
    <source>
        <dbReference type="ARBA" id="ARBA00009023"/>
    </source>
</evidence>
<accession>A0A1I0GW45</accession>
<dbReference type="PANTHER" id="PTHR33376">
    <property type="match status" value="1"/>
</dbReference>
<dbReference type="Gene3D" id="3.40.190.170">
    <property type="entry name" value="Bacterial extracellular solute-binding protein, family 7"/>
    <property type="match status" value="1"/>
</dbReference>
<dbReference type="PIRSF" id="PIRSF006470">
    <property type="entry name" value="DctB"/>
    <property type="match status" value="1"/>
</dbReference>
<name>A0A1I0GW45_9FIRM</name>